<proteinExistence type="predicted"/>
<dbReference type="Gene3D" id="3.10.180.10">
    <property type="entry name" value="2,3-Dihydroxybiphenyl 1,2-Dioxygenase, domain 1"/>
    <property type="match status" value="1"/>
</dbReference>
<keyword evidence="2" id="KW-1185">Reference proteome</keyword>
<protein>
    <submittedName>
        <fullName evidence="1">| / Glyoxalase family protein / 592169:592639 Forward</fullName>
    </submittedName>
</protein>
<sequence>MAKIIPYMTFNNSLESIEYYKKIFGDDILVDRKELNQKMAKFLNKKEDKNRTIHGVFVIAKNLIMFSDNFTDNKISPMTILINFNADNKDEFNEAEKIMNNVKKINAKITMPFEKQNWGGAMGAFIDKYNHTWMIHAESFSNNQKQNNIFKNYYNN</sequence>
<reference evidence="2" key="1">
    <citation type="submission" date="2015-05" db="EMBL/GenBank/DDBJ databases">
        <authorList>
            <person name="Collingro A."/>
        </authorList>
    </citation>
    <scope>NUCLEOTIDE SEQUENCE [LARGE SCALE GENOMIC DNA]</scope>
    <source>
        <strain evidence="2">Ps</strain>
    </source>
</reference>
<accession>A0A0G7ZLR7</accession>
<dbReference type="PANTHER" id="PTHR33990:SF5">
    <property type="entry name" value="PHNB-LIKE DOMAIN-CONTAINING PROTEIN"/>
    <property type="match status" value="1"/>
</dbReference>
<dbReference type="AlphaFoldDB" id="A0A0G7ZLR7"/>
<dbReference type="SUPFAM" id="SSF54593">
    <property type="entry name" value="Glyoxalase/Bleomycin resistance protein/Dihydroxybiphenyl dioxygenase"/>
    <property type="match status" value="1"/>
</dbReference>
<organism evidence="1 2">
    <name type="scientific">Candidatus Hepatoplasma crinochetorum</name>
    <dbReference type="NCBI Taxonomy" id="295596"/>
    <lineage>
        <taxon>Bacteria</taxon>
        <taxon>Bacillati</taxon>
        <taxon>Mycoplasmatota</taxon>
        <taxon>Mollicutes</taxon>
        <taxon>Candidatus Hepatoplasmataceae</taxon>
        <taxon>Candidatus Hepatoplasma</taxon>
    </lineage>
</organism>
<dbReference type="PANTHER" id="PTHR33990">
    <property type="entry name" value="PROTEIN YJDN-RELATED"/>
    <property type="match status" value="1"/>
</dbReference>
<evidence type="ECO:0000313" key="2">
    <source>
        <dbReference type="Proteomes" id="UP000242141"/>
    </source>
</evidence>
<dbReference type="Proteomes" id="UP000242141">
    <property type="component" value="Unassembled WGS sequence"/>
</dbReference>
<evidence type="ECO:0000313" key="1">
    <source>
        <dbReference type="EMBL" id="CRX37097.1"/>
    </source>
</evidence>
<name>A0A0G7ZLR7_9MOLU</name>
<dbReference type="InterPro" id="IPR029068">
    <property type="entry name" value="Glyas_Bleomycin-R_OHBP_Dase"/>
</dbReference>
<dbReference type="EMBL" id="CWGI01000001">
    <property type="protein sequence ID" value="CRX37097.1"/>
    <property type="molecule type" value="Genomic_DNA"/>
</dbReference>
<gene>
    <name evidence="1" type="ORF">HEPPS_03020</name>
</gene>